<protein>
    <submittedName>
        <fullName evidence="1">Amino acid transporter</fullName>
    </submittedName>
</protein>
<evidence type="ECO:0000313" key="1">
    <source>
        <dbReference type="EMBL" id="AXB48303.1"/>
    </source>
</evidence>
<keyword evidence="2" id="KW-1185">Reference proteome</keyword>
<evidence type="ECO:0000313" key="2">
    <source>
        <dbReference type="Proteomes" id="UP000250434"/>
    </source>
</evidence>
<dbReference type="Gene3D" id="3.30.460.40">
    <property type="match status" value="1"/>
</dbReference>
<dbReference type="Proteomes" id="UP000250434">
    <property type="component" value="Chromosome"/>
</dbReference>
<organism evidence="1 2">
    <name type="scientific">Amycolatopsis albispora</name>
    <dbReference type="NCBI Taxonomy" id="1804986"/>
    <lineage>
        <taxon>Bacteria</taxon>
        <taxon>Bacillati</taxon>
        <taxon>Actinomycetota</taxon>
        <taxon>Actinomycetes</taxon>
        <taxon>Pseudonocardiales</taxon>
        <taxon>Pseudonocardiaceae</taxon>
        <taxon>Amycolatopsis</taxon>
    </lineage>
</organism>
<dbReference type="OrthoDB" id="9800567at2"/>
<dbReference type="AlphaFoldDB" id="A0A344LJS9"/>
<sequence>MVEAKLVLHLLRRFGEAGARVWIGGGWGIDALVGRQTRPHADLDLIHDRDGEPAALAEEGFTEALDLRPVRFVLNGPAELDMHPVRFAADGSAAQAADNNGGTFTYPADCFVTGRIDGIEVPCLSVEQQLRFHKGYQPRERDLHDMAQLRAEFGVTTAF</sequence>
<dbReference type="EMBL" id="CP015163">
    <property type="protein sequence ID" value="AXB48303.1"/>
    <property type="molecule type" value="Genomic_DNA"/>
</dbReference>
<gene>
    <name evidence="1" type="ORF">A4R43_05930</name>
</gene>
<proteinExistence type="predicted"/>
<dbReference type="KEGG" id="aab:A4R43_05930"/>
<name>A0A344LJS9_9PSEU</name>
<reference evidence="1 2" key="1">
    <citation type="submission" date="2016-04" db="EMBL/GenBank/DDBJ databases">
        <title>Complete genome sequence and analysis of deep-sea sediment isolate, Amycolatopsis sp. WP1.</title>
        <authorList>
            <person name="Wang H."/>
            <person name="Chen S."/>
            <person name="Wu Q."/>
        </authorList>
    </citation>
    <scope>NUCLEOTIDE SEQUENCE [LARGE SCALE GENOMIC DNA]</scope>
    <source>
        <strain evidence="1 2">WP1</strain>
    </source>
</reference>
<dbReference type="Pfam" id="PF10706">
    <property type="entry name" value="Aminoglyc_resit"/>
    <property type="match status" value="1"/>
</dbReference>
<accession>A0A344LJS9</accession>
<dbReference type="InterPro" id="IPR019646">
    <property type="entry name" value="Aminoglyc_AdlTrfase"/>
</dbReference>